<evidence type="ECO:0000256" key="4">
    <source>
        <dbReference type="ARBA" id="ARBA00022827"/>
    </source>
</evidence>
<dbReference type="SUPFAM" id="SSF48173">
    <property type="entry name" value="Cryptochrome/photolyase FAD-binding domain"/>
    <property type="match status" value="1"/>
</dbReference>
<name>A0A161KE71_9ZZZZ</name>
<dbReference type="InterPro" id="IPR014729">
    <property type="entry name" value="Rossmann-like_a/b/a_fold"/>
</dbReference>
<dbReference type="InterPro" id="IPR002081">
    <property type="entry name" value="Cryptochrome/DNA_photolyase_1"/>
</dbReference>
<keyword evidence="4" id="KW-0274">FAD</keyword>
<dbReference type="AlphaFoldDB" id="A0A161KE71"/>
<keyword evidence="3" id="KW-0285">Flavoprotein</keyword>
<keyword evidence="5" id="KW-0157">Chromophore</keyword>
<evidence type="ECO:0000256" key="1">
    <source>
        <dbReference type="ARBA" id="ARBA00001932"/>
    </source>
</evidence>
<organism evidence="7">
    <name type="scientific">hydrothermal vent metagenome</name>
    <dbReference type="NCBI Taxonomy" id="652676"/>
    <lineage>
        <taxon>unclassified sequences</taxon>
        <taxon>metagenomes</taxon>
        <taxon>ecological metagenomes</taxon>
    </lineage>
</organism>
<dbReference type="InterPro" id="IPR036134">
    <property type="entry name" value="Crypto/Photolyase_FAD-like_sf"/>
</dbReference>
<dbReference type="InterPro" id="IPR036155">
    <property type="entry name" value="Crypto/Photolyase_N_sf"/>
</dbReference>
<evidence type="ECO:0000259" key="6">
    <source>
        <dbReference type="PROSITE" id="PS51645"/>
    </source>
</evidence>
<dbReference type="Pfam" id="PF03441">
    <property type="entry name" value="FAD_binding_7"/>
    <property type="match status" value="1"/>
</dbReference>
<evidence type="ECO:0000313" key="7">
    <source>
        <dbReference type="EMBL" id="CUS42222.1"/>
    </source>
</evidence>
<dbReference type="PANTHER" id="PTHR11455">
    <property type="entry name" value="CRYPTOCHROME"/>
    <property type="match status" value="1"/>
</dbReference>
<dbReference type="SUPFAM" id="SSF52425">
    <property type="entry name" value="Cryptochrome/photolyase, N-terminal domain"/>
    <property type="match status" value="1"/>
</dbReference>
<dbReference type="Gene3D" id="1.25.40.80">
    <property type="match status" value="1"/>
</dbReference>
<dbReference type="NCBIfam" id="NF007955">
    <property type="entry name" value="PRK10674.1"/>
    <property type="match status" value="1"/>
</dbReference>
<reference evidence="7" key="1">
    <citation type="submission" date="2015-10" db="EMBL/GenBank/DDBJ databases">
        <authorList>
            <person name="Gilbert D.G."/>
        </authorList>
    </citation>
    <scope>NUCLEOTIDE SEQUENCE</scope>
</reference>
<dbReference type="InterPro" id="IPR005101">
    <property type="entry name" value="Cryptochr/Photolyase_FAD-bd"/>
</dbReference>
<dbReference type="Gene3D" id="3.40.50.620">
    <property type="entry name" value="HUPs"/>
    <property type="match status" value="1"/>
</dbReference>
<dbReference type="GO" id="GO:0071949">
    <property type="term" value="F:FAD binding"/>
    <property type="evidence" value="ECO:0007669"/>
    <property type="project" value="TreeGrafter"/>
</dbReference>
<keyword evidence="7" id="KW-0456">Lyase</keyword>
<dbReference type="GO" id="GO:0003904">
    <property type="term" value="F:deoxyribodipyrimidine photo-lyase activity"/>
    <property type="evidence" value="ECO:0007669"/>
    <property type="project" value="UniProtKB-EC"/>
</dbReference>
<evidence type="ECO:0000256" key="2">
    <source>
        <dbReference type="ARBA" id="ARBA00001974"/>
    </source>
</evidence>
<dbReference type="EC" id="4.1.99.3" evidence="7"/>
<dbReference type="PANTHER" id="PTHR11455:SF9">
    <property type="entry name" value="CRYPTOCHROME CIRCADIAN CLOCK 5 ISOFORM X1"/>
    <property type="match status" value="1"/>
</dbReference>
<dbReference type="Gene3D" id="1.10.579.10">
    <property type="entry name" value="DNA Cyclobutane Dipyrimidine Photolyase, subunit A, domain 3"/>
    <property type="match status" value="1"/>
</dbReference>
<dbReference type="GO" id="GO:0009416">
    <property type="term" value="P:response to light stimulus"/>
    <property type="evidence" value="ECO:0007669"/>
    <property type="project" value="TreeGrafter"/>
</dbReference>
<dbReference type="GO" id="GO:0006950">
    <property type="term" value="P:response to stress"/>
    <property type="evidence" value="ECO:0007669"/>
    <property type="project" value="UniProtKB-ARBA"/>
</dbReference>
<evidence type="ECO:0000256" key="5">
    <source>
        <dbReference type="ARBA" id="ARBA00022991"/>
    </source>
</evidence>
<dbReference type="Pfam" id="PF00875">
    <property type="entry name" value="DNA_photolyase"/>
    <property type="match status" value="1"/>
</dbReference>
<dbReference type="PROSITE" id="PS51645">
    <property type="entry name" value="PHR_CRY_ALPHA_BETA"/>
    <property type="match status" value="1"/>
</dbReference>
<gene>
    <name evidence="7" type="ORF">MGWOODY_Tha1640</name>
</gene>
<comment type="cofactor">
    <cofactor evidence="1">
        <name>(6R)-5,10-methylene-5,6,7,8-tetrahydrofolate</name>
        <dbReference type="ChEBI" id="CHEBI:15636"/>
    </cofactor>
</comment>
<dbReference type="GO" id="GO:0006139">
    <property type="term" value="P:nucleobase-containing compound metabolic process"/>
    <property type="evidence" value="ECO:0007669"/>
    <property type="project" value="UniProtKB-ARBA"/>
</dbReference>
<dbReference type="EMBL" id="CZQC01000063">
    <property type="protein sequence ID" value="CUS42222.1"/>
    <property type="molecule type" value="Genomic_DNA"/>
</dbReference>
<dbReference type="FunFam" id="1.10.579.10:FF:000003">
    <property type="entry name" value="Deoxyribodipyrimidine photo-lyase"/>
    <property type="match status" value="1"/>
</dbReference>
<comment type="cofactor">
    <cofactor evidence="2">
        <name>FAD</name>
        <dbReference type="ChEBI" id="CHEBI:57692"/>
    </cofactor>
</comment>
<dbReference type="InterPro" id="IPR006050">
    <property type="entry name" value="DNA_photolyase_N"/>
</dbReference>
<dbReference type="PRINTS" id="PR00147">
    <property type="entry name" value="DNAPHOTLYASE"/>
</dbReference>
<evidence type="ECO:0000256" key="3">
    <source>
        <dbReference type="ARBA" id="ARBA00022630"/>
    </source>
</evidence>
<feature type="domain" description="Photolyase/cryptochrome alpha/beta" evidence="6">
    <location>
        <begin position="1"/>
        <end position="135"/>
    </location>
</feature>
<accession>A0A161KE71</accession>
<protein>
    <submittedName>
        <fullName evidence="7">Deoxyribodipyrimidine photolyase</fullName>
        <ecNumber evidence="7">4.1.99.3</ecNumber>
    </submittedName>
</protein>
<proteinExistence type="predicted"/>
<dbReference type="GO" id="GO:0003677">
    <property type="term" value="F:DNA binding"/>
    <property type="evidence" value="ECO:0007669"/>
    <property type="project" value="TreeGrafter"/>
</dbReference>
<sequence length="471" mass="54470">MTRLVWFRTDLRIHDNPALTHACRDQDDDVCAIVFNTLKQWQQHGLGPRKINLMQAAMMELKQQLAQLNIPLAIVTVDNFADCVSYLQQCMGSQRVSELAFNLEYEVNERKRDIVVGRWCQDHDIIVNKFHDQCLLPPGSVKTQQDEPYRVFTPFKKAWLNIVNNQFAAPLPAPAARQHNETAFHLLQDHTDITTQADDLWPTDEDSAHNQLNTFLDDDVLRYHEQRDLPDADATSRVSYYLSTGLLSPRQCLYSAWLKNACLLNGGENGIDTWINELIWREFYRHLLVAYPSLCKHKAFKPHTDHVPWRNCEKDFNAWCEGKTGYPIIDAAMQQLRQQGWMHNRLRMITAMFLTKHLLIDWRMGEAFFNEYLVDADLASNNGGWQWSASTGADGAPYFRIFNPTTQSERFDKDGYFLIRYLPELTRLPSKSRHAPSAAERKLCGYPAPIVDHKMARQRALDAFKNTLEVA</sequence>